<reference evidence="1" key="1">
    <citation type="submission" date="2022-08" db="EMBL/GenBank/DDBJ databases">
        <title>Genome Sequence of Fusarium decemcellulare.</title>
        <authorList>
            <person name="Buettner E."/>
        </authorList>
    </citation>
    <scope>NUCLEOTIDE SEQUENCE</scope>
    <source>
        <strain evidence="1">Babe19</strain>
    </source>
</reference>
<evidence type="ECO:0000313" key="2">
    <source>
        <dbReference type="Proteomes" id="UP001148629"/>
    </source>
</evidence>
<accession>A0ACC1RZD1</accession>
<keyword evidence="2" id="KW-1185">Reference proteome</keyword>
<sequence>MGSKRSADDVKNYFPPTIIQNMNHSMSASKEELFSLVVIIHGFDDEADLVHMANDSDFSNEQEVIDLANDSSHGLAAAVHIKDYEGALRVTGQLQAGTTWVNMYNFVHYSIPFGGYKESGLGMECGEAVLENYAETKAVYFNMGMPVPQ</sequence>
<name>A0ACC1RZD1_9HYPO</name>
<organism evidence="1 2">
    <name type="scientific">Fusarium decemcellulare</name>
    <dbReference type="NCBI Taxonomy" id="57161"/>
    <lineage>
        <taxon>Eukaryota</taxon>
        <taxon>Fungi</taxon>
        <taxon>Dikarya</taxon>
        <taxon>Ascomycota</taxon>
        <taxon>Pezizomycotina</taxon>
        <taxon>Sordariomycetes</taxon>
        <taxon>Hypocreomycetidae</taxon>
        <taxon>Hypocreales</taxon>
        <taxon>Nectriaceae</taxon>
        <taxon>Fusarium</taxon>
        <taxon>Fusarium decemcellulare species complex</taxon>
    </lineage>
</organism>
<dbReference type="Proteomes" id="UP001148629">
    <property type="component" value="Unassembled WGS sequence"/>
</dbReference>
<evidence type="ECO:0000313" key="1">
    <source>
        <dbReference type="EMBL" id="KAJ3528705.1"/>
    </source>
</evidence>
<gene>
    <name evidence="1" type="ORF">NM208_g10083</name>
</gene>
<protein>
    <submittedName>
        <fullName evidence="1">Uncharacterized protein</fullName>
    </submittedName>
</protein>
<comment type="caution">
    <text evidence="1">The sequence shown here is derived from an EMBL/GenBank/DDBJ whole genome shotgun (WGS) entry which is preliminary data.</text>
</comment>
<dbReference type="EMBL" id="JANRMS010001376">
    <property type="protein sequence ID" value="KAJ3528705.1"/>
    <property type="molecule type" value="Genomic_DNA"/>
</dbReference>
<proteinExistence type="predicted"/>